<evidence type="ECO:0000256" key="1">
    <source>
        <dbReference type="ARBA" id="ARBA00011975"/>
    </source>
</evidence>
<evidence type="ECO:0000256" key="3">
    <source>
        <dbReference type="ARBA" id="ARBA00022679"/>
    </source>
</evidence>
<dbReference type="GO" id="GO:0044027">
    <property type="term" value="P:negative regulation of gene expression via chromosomal CpG island methylation"/>
    <property type="evidence" value="ECO:0007669"/>
    <property type="project" value="TreeGrafter"/>
</dbReference>
<evidence type="ECO:0000313" key="5">
    <source>
        <dbReference type="EMBL" id="KAF6017677.1"/>
    </source>
</evidence>
<dbReference type="GO" id="GO:0003677">
    <property type="term" value="F:DNA binding"/>
    <property type="evidence" value="ECO:0007669"/>
    <property type="project" value="TreeGrafter"/>
</dbReference>
<dbReference type="InterPro" id="IPR029063">
    <property type="entry name" value="SAM-dependent_MTases_sf"/>
</dbReference>
<dbReference type="PROSITE" id="PS00095">
    <property type="entry name" value="C5_MTASE_2"/>
    <property type="match status" value="1"/>
</dbReference>
<dbReference type="InterPro" id="IPR001525">
    <property type="entry name" value="C5_MeTfrase"/>
</dbReference>
<dbReference type="InterPro" id="IPR050390">
    <property type="entry name" value="C5-Methyltransferase"/>
</dbReference>
<keyword evidence="4" id="KW-0949">S-adenosyl-L-methionine</keyword>
<dbReference type="GO" id="GO:0003886">
    <property type="term" value="F:DNA (cytosine-5-)-methyltransferase activity"/>
    <property type="evidence" value="ECO:0007669"/>
    <property type="project" value="UniProtKB-EC"/>
</dbReference>
<dbReference type="EMBL" id="VXIV02003367">
    <property type="protein sequence ID" value="KAF6017677.1"/>
    <property type="molecule type" value="Genomic_DNA"/>
</dbReference>
<accession>A0A7J7IVU0</accession>
<keyword evidence="3" id="KW-0808">Transferase</keyword>
<dbReference type="OrthoDB" id="5376140at2759"/>
<reference evidence="5" key="1">
    <citation type="submission" date="2020-06" db="EMBL/GenBank/DDBJ databases">
        <title>Draft genome of Bugula neritina, a colonial animal packing powerful symbionts and potential medicines.</title>
        <authorList>
            <person name="Rayko M."/>
        </authorList>
    </citation>
    <scope>NUCLEOTIDE SEQUENCE [LARGE SCALE GENOMIC DNA]</scope>
    <source>
        <strain evidence="5">Kwan_BN1</strain>
    </source>
</reference>
<dbReference type="AlphaFoldDB" id="A0A7J7IVU0"/>
<dbReference type="PANTHER" id="PTHR10629:SF52">
    <property type="entry name" value="DNA (CYTOSINE-5)-METHYLTRANSFERASE 1"/>
    <property type="match status" value="1"/>
</dbReference>
<dbReference type="Pfam" id="PF00145">
    <property type="entry name" value="DNA_methylase"/>
    <property type="match status" value="1"/>
</dbReference>
<dbReference type="SUPFAM" id="SSF53335">
    <property type="entry name" value="S-adenosyl-L-methionine-dependent methyltransferases"/>
    <property type="match status" value="1"/>
</dbReference>
<organism evidence="5 6">
    <name type="scientific">Bugula neritina</name>
    <name type="common">Brown bryozoan</name>
    <name type="synonym">Sertularia neritina</name>
    <dbReference type="NCBI Taxonomy" id="10212"/>
    <lineage>
        <taxon>Eukaryota</taxon>
        <taxon>Metazoa</taxon>
        <taxon>Spiralia</taxon>
        <taxon>Lophotrochozoa</taxon>
        <taxon>Bryozoa</taxon>
        <taxon>Gymnolaemata</taxon>
        <taxon>Cheilostomatida</taxon>
        <taxon>Flustrina</taxon>
        <taxon>Buguloidea</taxon>
        <taxon>Bugulidae</taxon>
        <taxon>Bugula</taxon>
    </lineage>
</organism>
<keyword evidence="2" id="KW-0489">Methyltransferase</keyword>
<sequence>MSHQLDALSASATGYLKYTHRDPKNGKSASGALRGVCSCSDGGKCDPEFRQFNTLVPWCLPHTGNRHNHWAGLYGRLEWDGFFSTTVTNPEPMGKQGRVLHPEQHRVVSVRECARSQGFPDSFAFYGSTLDRHRQVGNAVPPPLGKALGEEVLKSVLMKLKQENC</sequence>
<comment type="caution">
    <text evidence="5">The sequence shown here is derived from an EMBL/GenBank/DDBJ whole genome shotgun (WGS) entry which is preliminary data.</text>
</comment>
<dbReference type="FunFam" id="3.90.120.10:FF:000001">
    <property type="entry name" value="DNA (cytosine-5)-methyltransferase"/>
    <property type="match status" value="1"/>
</dbReference>
<evidence type="ECO:0000256" key="4">
    <source>
        <dbReference type="ARBA" id="ARBA00022691"/>
    </source>
</evidence>
<protein>
    <recommendedName>
        <fullName evidence="1">DNA (cytosine-5-)-methyltransferase</fullName>
        <ecNumber evidence="1">2.1.1.37</ecNumber>
    </recommendedName>
</protein>
<name>A0A7J7IVU0_BUGNE</name>
<dbReference type="GO" id="GO:0005634">
    <property type="term" value="C:nucleus"/>
    <property type="evidence" value="ECO:0007669"/>
    <property type="project" value="TreeGrafter"/>
</dbReference>
<dbReference type="GO" id="GO:0032259">
    <property type="term" value="P:methylation"/>
    <property type="evidence" value="ECO:0007669"/>
    <property type="project" value="UniProtKB-KW"/>
</dbReference>
<gene>
    <name evidence="5" type="ORF">EB796_024007</name>
</gene>
<dbReference type="PANTHER" id="PTHR10629">
    <property type="entry name" value="CYTOSINE-SPECIFIC METHYLTRANSFERASE"/>
    <property type="match status" value="1"/>
</dbReference>
<dbReference type="EC" id="2.1.1.37" evidence="1"/>
<evidence type="ECO:0000256" key="2">
    <source>
        <dbReference type="ARBA" id="ARBA00022603"/>
    </source>
</evidence>
<keyword evidence="6" id="KW-1185">Reference proteome</keyword>
<dbReference type="Gene3D" id="3.90.120.10">
    <property type="entry name" value="DNA Methylase, subunit A, domain 2"/>
    <property type="match status" value="1"/>
</dbReference>
<proteinExistence type="predicted"/>
<evidence type="ECO:0000313" key="6">
    <source>
        <dbReference type="Proteomes" id="UP000593567"/>
    </source>
</evidence>
<dbReference type="Proteomes" id="UP000593567">
    <property type="component" value="Unassembled WGS sequence"/>
</dbReference>
<dbReference type="InterPro" id="IPR031303">
    <property type="entry name" value="C5_meth_CS"/>
</dbReference>